<dbReference type="EMBL" id="PFET01000012">
    <property type="protein sequence ID" value="PJE75644.1"/>
    <property type="molecule type" value="Genomic_DNA"/>
</dbReference>
<feature type="domain" description="2'-deoxycytidine 5'-triphosphate deaminase N-terminal" evidence="1">
    <location>
        <begin position="16"/>
        <end position="173"/>
    </location>
</feature>
<protein>
    <submittedName>
        <fullName evidence="3">2'-deoxycytidine 5'-triphosphate deaminase</fullName>
    </submittedName>
</protein>
<dbReference type="NCBIfam" id="NF005734">
    <property type="entry name" value="PRK07559.1"/>
    <property type="match status" value="1"/>
</dbReference>
<accession>A0A2M8LDX1</accession>
<feature type="domain" description="2'-deoxycytidine 5'-triphosphate deaminase C-terminal" evidence="2">
    <location>
        <begin position="182"/>
        <end position="378"/>
    </location>
</feature>
<dbReference type="Proteomes" id="UP000231152">
    <property type="component" value="Unassembled WGS sequence"/>
</dbReference>
<evidence type="ECO:0000313" key="3">
    <source>
        <dbReference type="EMBL" id="PJE75644.1"/>
    </source>
</evidence>
<evidence type="ECO:0000259" key="1">
    <source>
        <dbReference type="Pfam" id="PF06559"/>
    </source>
</evidence>
<dbReference type="GO" id="GO:0009394">
    <property type="term" value="P:2'-deoxyribonucleotide metabolic process"/>
    <property type="evidence" value="ECO:0007669"/>
    <property type="project" value="InterPro"/>
</dbReference>
<evidence type="ECO:0000313" key="4">
    <source>
        <dbReference type="Proteomes" id="UP000231152"/>
    </source>
</evidence>
<dbReference type="InterPro" id="IPR010550">
    <property type="entry name" value="DCD_N"/>
</dbReference>
<name>A0A2M8LDX1_9BACT</name>
<dbReference type="Gene3D" id="2.70.40.10">
    <property type="match status" value="2"/>
</dbReference>
<dbReference type="PANTHER" id="PTHR42680:SF3">
    <property type="entry name" value="DCTP DEAMINASE"/>
    <property type="match status" value="1"/>
</dbReference>
<dbReference type="Pfam" id="PF06559">
    <property type="entry name" value="DCD_N"/>
    <property type="match status" value="1"/>
</dbReference>
<dbReference type="GO" id="GO:0008829">
    <property type="term" value="F:dCTP deaminase activity"/>
    <property type="evidence" value="ECO:0007669"/>
    <property type="project" value="InterPro"/>
</dbReference>
<proteinExistence type="predicted"/>
<dbReference type="PANTHER" id="PTHR42680">
    <property type="entry name" value="DCTP DEAMINASE"/>
    <property type="match status" value="1"/>
</dbReference>
<gene>
    <name evidence="3" type="ORF">COV04_03535</name>
</gene>
<reference evidence="3 4" key="1">
    <citation type="submission" date="2017-09" db="EMBL/GenBank/DDBJ databases">
        <title>Depth-based differentiation of microbial function through sediment-hosted aquifers and enrichment of novel symbionts in the deep terrestrial subsurface.</title>
        <authorList>
            <person name="Probst A.J."/>
            <person name="Ladd B."/>
            <person name="Jarett J.K."/>
            <person name="Geller-Mcgrath D.E."/>
            <person name="Sieber C.M."/>
            <person name="Emerson J.B."/>
            <person name="Anantharaman K."/>
            <person name="Thomas B.C."/>
            <person name="Malmstrom R."/>
            <person name="Stieglmeier M."/>
            <person name="Klingl A."/>
            <person name="Woyke T."/>
            <person name="Ryan C.M."/>
            <person name="Banfield J.F."/>
        </authorList>
    </citation>
    <scope>NUCLEOTIDE SEQUENCE [LARGE SCALE GENOMIC DNA]</scope>
    <source>
        <strain evidence="3">CG10_big_fil_rev_8_21_14_0_10_48_11</strain>
    </source>
</reference>
<dbReference type="InterPro" id="IPR036157">
    <property type="entry name" value="dUTPase-like_sf"/>
</dbReference>
<dbReference type="InterPro" id="IPR053811">
    <property type="entry name" value="DCD_C"/>
</dbReference>
<evidence type="ECO:0000259" key="2">
    <source>
        <dbReference type="Pfam" id="PF22569"/>
    </source>
</evidence>
<organism evidence="3 4">
    <name type="scientific">Candidatus Uhrbacteria bacterium CG10_big_fil_rev_8_21_14_0_10_48_11</name>
    <dbReference type="NCBI Taxonomy" id="1975037"/>
    <lineage>
        <taxon>Bacteria</taxon>
        <taxon>Candidatus Uhriibacteriota</taxon>
    </lineage>
</organism>
<dbReference type="AlphaFoldDB" id="A0A2M8LDX1"/>
<dbReference type="Pfam" id="PF22569">
    <property type="entry name" value="DCD_C"/>
    <property type="match status" value="1"/>
</dbReference>
<comment type="caution">
    <text evidence="3">The sequence shown here is derived from an EMBL/GenBank/DDBJ whole genome shotgun (WGS) entry which is preliminary data.</text>
</comment>
<dbReference type="SUPFAM" id="SSF51283">
    <property type="entry name" value="dUTPase-like"/>
    <property type="match status" value="2"/>
</dbReference>
<sequence>MSPINSTLNASGKMALPYQQIKRLVENGGIQTTAEITEAQLQPASIDCTLGQKVYRISSGFLPKENETVAELLRERTLYEFELEPGTILETNTPYIIPLRESLNLPATLIAIASPKSSIGRVDVFVRVMTDHNPQYDAIPAGYQGPLYLEIIPLTFAVRISPALAMTQLRFRDEQECFPTTDEMRTIHGSDPLILTTSGEALPTKGLRLKENILSFTVDLTGSEIVGYRARHYVNKLLDLTKINAHDPALFWHPIPRQANGELILEPNSFYIIATKERVRIPSQMAAEIMPYDPSTGELRSHYAGFFDPGFGCGNDENMHGNIVVLEVRAHSAPFRLTDGQVICKMMFERLTEVPEKTYGANVGSTYTDPTIRLSKYFSSHV</sequence>